<dbReference type="RefSeq" id="WP_338435353.1">
    <property type="nucleotide sequence ID" value="NZ_JAUYVH010000001.1"/>
</dbReference>
<dbReference type="Proteomes" id="UP001225596">
    <property type="component" value="Unassembled WGS sequence"/>
</dbReference>
<name>A0ABU1BLZ4_9BURK</name>
<keyword evidence="1" id="KW-1133">Transmembrane helix</keyword>
<proteinExistence type="predicted"/>
<keyword evidence="1" id="KW-0472">Membrane</keyword>
<comment type="caution">
    <text evidence="2">The sequence shown here is derived from an EMBL/GenBank/DDBJ whole genome shotgun (WGS) entry which is preliminary data.</text>
</comment>
<keyword evidence="1" id="KW-0812">Transmembrane</keyword>
<accession>A0ABU1BLZ4</accession>
<reference evidence="2 3" key="1">
    <citation type="submission" date="2023-08" db="EMBL/GenBank/DDBJ databases">
        <title>Oxalobacteraceae gen .nov., isolated from river sludge outside the plant.</title>
        <authorList>
            <person name="Zhao S.Y."/>
        </authorList>
    </citation>
    <scope>NUCLEOTIDE SEQUENCE [LARGE SCALE GENOMIC DNA]</scope>
    <source>
        <strain evidence="2 3">R-40</strain>
    </source>
</reference>
<keyword evidence="3" id="KW-1185">Reference proteome</keyword>
<feature type="transmembrane region" description="Helical" evidence="1">
    <location>
        <begin position="21"/>
        <end position="39"/>
    </location>
</feature>
<evidence type="ECO:0000313" key="2">
    <source>
        <dbReference type="EMBL" id="MDQ9169456.1"/>
    </source>
</evidence>
<sequence length="40" mass="4553">MEEHFDRLLEKLDKAVANIGLIEWCLIMLVGIRVATLIAD</sequence>
<evidence type="ECO:0000313" key="3">
    <source>
        <dbReference type="Proteomes" id="UP001225596"/>
    </source>
</evidence>
<dbReference type="EMBL" id="JAUYVH010000001">
    <property type="protein sequence ID" value="MDQ9169456.1"/>
    <property type="molecule type" value="Genomic_DNA"/>
</dbReference>
<organism evidence="2 3">
    <name type="scientific">Keguizhuia sedimenti</name>
    <dbReference type="NCBI Taxonomy" id="3064264"/>
    <lineage>
        <taxon>Bacteria</taxon>
        <taxon>Pseudomonadati</taxon>
        <taxon>Pseudomonadota</taxon>
        <taxon>Betaproteobacteria</taxon>
        <taxon>Burkholderiales</taxon>
        <taxon>Oxalobacteraceae</taxon>
        <taxon>Keguizhuia</taxon>
    </lineage>
</organism>
<evidence type="ECO:0000256" key="1">
    <source>
        <dbReference type="SAM" id="Phobius"/>
    </source>
</evidence>
<gene>
    <name evidence="2" type="ORF">Q8A64_03415</name>
</gene>
<protein>
    <submittedName>
        <fullName evidence="2">Uncharacterized protein</fullName>
    </submittedName>
</protein>